<gene>
    <name evidence="3" type="ORF">DBV39_02880</name>
</gene>
<dbReference type="Pfam" id="PF07331">
    <property type="entry name" value="TctB"/>
    <property type="match status" value="1"/>
</dbReference>
<keyword evidence="1" id="KW-0812">Transmembrane</keyword>
<dbReference type="InterPro" id="IPR009936">
    <property type="entry name" value="DUF1468"/>
</dbReference>
<feature type="transmembrane region" description="Helical" evidence="1">
    <location>
        <begin position="79"/>
        <end position="112"/>
    </location>
</feature>
<feature type="transmembrane region" description="Helical" evidence="1">
    <location>
        <begin position="12"/>
        <end position="31"/>
    </location>
</feature>
<dbReference type="KEGG" id="boz:DBV39_02880"/>
<feature type="domain" description="DUF1468" evidence="2">
    <location>
        <begin position="14"/>
        <end position="145"/>
    </location>
</feature>
<evidence type="ECO:0000313" key="3">
    <source>
        <dbReference type="EMBL" id="AWB32837.1"/>
    </source>
</evidence>
<keyword evidence="1" id="KW-0472">Membrane</keyword>
<reference evidence="3 4" key="1">
    <citation type="submission" date="2018-04" db="EMBL/GenBank/DDBJ databases">
        <title>Bordetella sp. HZ20 isolated from seawater.</title>
        <authorList>
            <person name="Sun C."/>
        </authorList>
    </citation>
    <scope>NUCLEOTIDE SEQUENCE [LARGE SCALE GENOMIC DNA]</scope>
    <source>
        <strain evidence="3 4">HZ20</strain>
    </source>
</reference>
<organism evidence="3 4">
    <name type="scientific">Orrella marina</name>
    <dbReference type="NCBI Taxonomy" id="2163011"/>
    <lineage>
        <taxon>Bacteria</taxon>
        <taxon>Pseudomonadati</taxon>
        <taxon>Pseudomonadota</taxon>
        <taxon>Betaproteobacteria</taxon>
        <taxon>Burkholderiales</taxon>
        <taxon>Alcaligenaceae</taxon>
        <taxon>Orrella</taxon>
    </lineage>
</organism>
<dbReference type="Proteomes" id="UP000244571">
    <property type="component" value="Chromosome"/>
</dbReference>
<protein>
    <recommendedName>
        <fullName evidence="2">DUF1468 domain-containing protein</fullName>
    </recommendedName>
</protein>
<keyword evidence="4" id="KW-1185">Reference proteome</keyword>
<dbReference type="AlphaFoldDB" id="A0A2R4XGA5"/>
<accession>A0A2R4XGA5</accession>
<keyword evidence="1" id="KW-1133">Transmembrane helix</keyword>
<dbReference type="EMBL" id="CP028901">
    <property type="protein sequence ID" value="AWB32837.1"/>
    <property type="molecule type" value="Genomic_DNA"/>
</dbReference>
<name>A0A2R4XGA5_9BURK</name>
<evidence type="ECO:0000256" key="1">
    <source>
        <dbReference type="SAM" id="Phobius"/>
    </source>
</evidence>
<feature type="transmembrane region" description="Helical" evidence="1">
    <location>
        <begin position="37"/>
        <end position="58"/>
    </location>
</feature>
<evidence type="ECO:0000259" key="2">
    <source>
        <dbReference type="Pfam" id="PF07331"/>
    </source>
</evidence>
<proteinExistence type="predicted"/>
<dbReference type="RefSeq" id="WP_108620278.1">
    <property type="nucleotide sequence ID" value="NZ_CP028901.1"/>
</dbReference>
<evidence type="ECO:0000313" key="4">
    <source>
        <dbReference type="Proteomes" id="UP000244571"/>
    </source>
</evidence>
<dbReference type="OrthoDB" id="6165342at2"/>
<sequence>MFLPRKVSLELGAATLVAVLSLYGLLTVWNYPDGSRIMPVGVMILSTVLSLIWIVQLMMSGKLKTDPAPEIDVAEVKRVCTILLSLPVLILGVAKLGFFTTFVLMIPVITWLLGYRNWRGIATGTVIFSGGLYLIFKVVLNRPLPAEIWFLIGA</sequence>
<feature type="transmembrane region" description="Helical" evidence="1">
    <location>
        <begin position="118"/>
        <end position="136"/>
    </location>
</feature>